<keyword evidence="1" id="KW-1133">Transmembrane helix</keyword>
<proteinExistence type="predicted"/>
<gene>
    <name evidence="2" type="ORF">I7X43_14980</name>
</gene>
<name>A0A931NEG9_9BURK</name>
<accession>A0A931NEG9</accession>
<keyword evidence="1" id="KW-0812">Transmembrane</keyword>
<dbReference type="AlphaFoldDB" id="A0A931NEG9"/>
<dbReference type="Proteomes" id="UP000620139">
    <property type="component" value="Unassembled WGS sequence"/>
</dbReference>
<feature type="transmembrane region" description="Helical" evidence="1">
    <location>
        <begin position="58"/>
        <end position="77"/>
    </location>
</feature>
<comment type="caution">
    <text evidence="2">The sequence shown here is derived from an EMBL/GenBank/DDBJ whole genome shotgun (WGS) entry which is preliminary data.</text>
</comment>
<protein>
    <submittedName>
        <fullName evidence="2">DUF1294 domain-containing protein</fullName>
    </submittedName>
</protein>
<evidence type="ECO:0000313" key="3">
    <source>
        <dbReference type="Proteomes" id="UP000620139"/>
    </source>
</evidence>
<sequence length="125" mass="13542">MLVLPVFAVLLGAIHLAWPLPRPVPLLYGALSTALFILYGLDKWAAVRGRDRIAEASLHALALLGGWPGALLGQQVFRHKTAKPVFLRWTWGCVALNVLLLVTLCTPAAVPIWRSIAQAMGWGAV</sequence>
<keyword evidence="3" id="KW-1185">Reference proteome</keyword>
<dbReference type="InterPro" id="IPR010718">
    <property type="entry name" value="DUF1294"/>
</dbReference>
<evidence type="ECO:0000256" key="1">
    <source>
        <dbReference type="SAM" id="Phobius"/>
    </source>
</evidence>
<reference evidence="2" key="1">
    <citation type="submission" date="2020-12" db="EMBL/GenBank/DDBJ databases">
        <title>The genome sequence of Inhella sp. 4Y17.</title>
        <authorList>
            <person name="Liu Y."/>
        </authorList>
    </citation>
    <scope>NUCLEOTIDE SEQUENCE</scope>
    <source>
        <strain evidence="2">4Y10</strain>
    </source>
</reference>
<dbReference type="EMBL" id="JAEDAL010000009">
    <property type="protein sequence ID" value="MBH9554147.1"/>
    <property type="molecule type" value="Genomic_DNA"/>
</dbReference>
<dbReference type="Pfam" id="PF06961">
    <property type="entry name" value="DUF1294"/>
    <property type="match status" value="1"/>
</dbReference>
<feature type="transmembrane region" description="Helical" evidence="1">
    <location>
        <begin position="27"/>
        <end position="46"/>
    </location>
</feature>
<feature type="transmembrane region" description="Helical" evidence="1">
    <location>
        <begin position="89"/>
        <end position="110"/>
    </location>
</feature>
<evidence type="ECO:0000313" key="2">
    <source>
        <dbReference type="EMBL" id="MBH9554147.1"/>
    </source>
</evidence>
<organism evidence="2 3">
    <name type="scientific">Inhella gelatinilytica</name>
    <dbReference type="NCBI Taxonomy" id="2795030"/>
    <lineage>
        <taxon>Bacteria</taxon>
        <taxon>Pseudomonadati</taxon>
        <taxon>Pseudomonadota</taxon>
        <taxon>Betaproteobacteria</taxon>
        <taxon>Burkholderiales</taxon>
        <taxon>Sphaerotilaceae</taxon>
        <taxon>Inhella</taxon>
    </lineage>
</organism>
<keyword evidence="1" id="KW-0472">Membrane</keyword>